<accession>A0A0E9V1G6</accession>
<protein>
    <submittedName>
        <fullName evidence="1">Uncharacterized protein</fullName>
    </submittedName>
</protein>
<dbReference type="AlphaFoldDB" id="A0A0E9V1G6"/>
<organism evidence="1">
    <name type="scientific">Anguilla anguilla</name>
    <name type="common">European freshwater eel</name>
    <name type="synonym">Muraena anguilla</name>
    <dbReference type="NCBI Taxonomy" id="7936"/>
    <lineage>
        <taxon>Eukaryota</taxon>
        <taxon>Metazoa</taxon>
        <taxon>Chordata</taxon>
        <taxon>Craniata</taxon>
        <taxon>Vertebrata</taxon>
        <taxon>Euteleostomi</taxon>
        <taxon>Actinopterygii</taxon>
        <taxon>Neopterygii</taxon>
        <taxon>Teleostei</taxon>
        <taxon>Anguilliformes</taxon>
        <taxon>Anguillidae</taxon>
        <taxon>Anguilla</taxon>
    </lineage>
</organism>
<reference evidence="1" key="1">
    <citation type="submission" date="2014-11" db="EMBL/GenBank/DDBJ databases">
        <authorList>
            <person name="Amaro Gonzalez C."/>
        </authorList>
    </citation>
    <scope>NUCLEOTIDE SEQUENCE</scope>
</reference>
<name>A0A0E9V1G6_ANGAN</name>
<proteinExistence type="predicted"/>
<dbReference type="EMBL" id="GBXM01036690">
    <property type="protein sequence ID" value="JAH71887.1"/>
    <property type="molecule type" value="Transcribed_RNA"/>
</dbReference>
<evidence type="ECO:0000313" key="1">
    <source>
        <dbReference type="EMBL" id="JAH71887.1"/>
    </source>
</evidence>
<reference evidence="1" key="2">
    <citation type="journal article" date="2015" name="Fish Shellfish Immunol.">
        <title>Early steps in the European eel (Anguilla anguilla)-Vibrio vulnificus interaction in the gills: Role of the RtxA13 toxin.</title>
        <authorList>
            <person name="Callol A."/>
            <person name="Pajuelo D."/>
            <person name="Ebbesson L."/>
            <person name="Teles M."/>
            <person name="MacKenzie S."/>
            <person name="Amaro C."/>
        </authorList>
    </citation>
    <scope>NUCLEOTIDE SEQUENCE</scope>
</reference>
<sequence>MVWLAKVQARPDSCRLRLCHLLTMDVCCGGTLLYLRFA</sequence>